<dbReference type="RefSeq" id="WP_118768184.1">
    <property type="nucleotide sequence ID" value="NZ_QWKP01000216.1"/>
</dbReference>
<evidence type="ECO:0000256" key="2">
    <source>
        <dbReference type="ARBA" id="ARBA00022723"/>
    </source>
</evidence>
<dbReference type="InterPro" id="IPR036291">
    <property type="entry name" value="NAD(P)-bd_dom_sf"/>
</dbReference>
<dbReference type="InterPro" id="IPR013149">
    <property type="entry name" value="ADH-like_C"/>
</dbReference>
<reference evidence="7 8" key="1">
    <citation type="submission" date="2018-08" db="EMBL/GenBank/DDBJ databases">
        <title>Cellulomonas rhizosphaerae sp. nov., a novel actinomycete isolated from soil.</title>
        <authorList>
            <person name="Tian Y."/>
        </authorList>
    </citation>
    <scope>NUCLEOTIDE SEQUENCE [LARGE SCALE GENOMIC DNA]</scope>
    <source>
        <strain evidence="7 8">NEAU-TCZ24</strain>
    </source>
</reference>
<dbReference type="EMBL" id="QWKP01000216">
    <property type="protein sequence ID" value="RHA38171.1"/>
    <property type="molecule type" value="Genomic_DNA"/>
</dbReference>
<keyword evidence="8" id="KW-1185">Reference proteome</keyword>
<dbReference type="InterPro" id="IPR050129">
    <property type="entry name" value="Zn_alcohol_dh"/>
</dbReference>
<dbReference type="OrthoDB" id="9797931at2"/>
<dbReference type="SMART" id="SM00829">
    <property type="entry name" value="PKS_ER"/>
    <property type="match status" value="1"/>
</dbReference>
<evidence type="ECO:0000256" key="5">
    <source>
        <dbReference type="RuleBase" id="RU361277"/>
    </source>
</evidence>
<keyword evidence="2 5" id="KW-0479">Metal-binding</keyword>
<protein>
    <submittedName>
        <fullName evidence="7">L-threonine 3-dehydrogenase</fullName>
        <ecNumber evidence="7">1.1.1.103</ecNumber>
    </submittedName>
</protein>
<dbReference type="PROSITE" id="PS00059">
    <property type="entry name" value="ADH_ZINC"/>
    <property type="match status" value="1"/>
</dbReference>
<evidence type="ECO:0000313" key="7">
    <source>
        <dbReference type="EMBL" id="RHA38171.1"/>
    </source>
</evidence>
<proteinExistence type="inferred from homology"/>
<dbReference type="PANTHER" id="PTHR43401:SF2">
    <property type="entry name" value="L-THREONINE 3-DEHYDROGENASE"/>
    <property type="match status" value="1"/>
</dbReference>
<dbReference type="InterPro" id="IPR002328">
    <property type="entry name" value="ADH_Zn_CS"/>
</dbReference>
<sequence length="347" mass="37209">MKALYKATAGPGLELVDRPEPEAGPGEVKIRVLRTGICGTDLHIERWDPWAAGAVRAPLIPGHEFCGEIVDIGAGVHDIAPGDLVSGEGHIVCGTCRNCRAGRRQMCIRTVGVGLQRDGAFAPFVVLPAENVWVHHDAIEPEVGALFDPLGNAVHTALAFTVVGEDVLVSGCGPIGLMSIAVARHAGARFIVATDINDARLALAKEMGADRALDVTRENLHELQREVGMREGFDIAFEMSGSPTALPLVIDNMNHGGRIAMLGLPSEPFSIDWGVVVTRMLTLKGIYGREMFETWNSMSAMLHTSEVLRGRIASLVSHRFAATQWREAFDAAASGGVGKVIIDWTQI</sequence>
<evidence type="ECO:0000256" key="1">
    <source>
        <dbReference type="ARBA" id="ARBA00001947"/>
    </source>
</evidence>
<evidence type="ECO:0000256" key="4">
    <source>
        <dbReference type="ARBA" id="ARBA00023002"/>
    </source>
</evidence>
<dbReference type="SUPFAM" id="SSF51735">
    <property type="entry name" value="NAD(P)-binding Rossmann-fold domains"/>
    <property type="match status" value="1"/>
</dbReference>
<dbReference type="Pfam" id="PF08240">
    <property type="entry name" value="ADH_N"/>
    <property type="match status" value="1"/>
</dbReference>
<dbReference type="SUPFAM" id="SSF50129">
    <property type="entry name" value="GroES-like"/>
    <property type="match status" value="1"/>
</dbReference>
<evidence type="ECO:0000259" key="6">
    <source>
        <dbReference type="SMART" id="SM00829"/>
    </source>
</evidence>
<evidence type="ECO:0000313" key="8">
    <source>
        <dbReference type="Proteomes" id="UP000283374"/>
    </source>
</evidence>
<keyword evidence="4 7" id="KW-0560">Oxidoreductase</keyword>
<dbReference type="Gene3D" id="3.90.180.10">
    <property type="entry name" value="Medium-chain alcohol dehydrogenases, catalytic domain"/>
    <property type="match status" value="1"/>
</dbReference>
<gene>
    <name evidence="7" type="ORF">D1825_14825</name>
</gene>
<evidence type="ECO:0000256" key="3">
    <source>
        <dbReference type="ARBA" id="ARBA00022833"/>
    </source>
</evidence>
<name>A0A413RIL5_9CELL</name>
<dbReference type="NCBIfam" id="NF003808">
    <property type="entry name" value="PRK05396.1"/>
    <property type="match status" value="1"/>
</dbReference>
<dbReference type="GO" id="GO:0008743">
    <property type="term" value="F:L-threonine 3-dehydrogenase activity"/>
    <property type="evidence" value="ECO:0007669"/>
    <property type="project" value="UniProtKB-EC"/>
</dbReference>
<comment type="cofactor">
    <cofactor evidence="1 5">
        <name>Zn(2+)</name>
        <dbReference type="ChEBI" id="CHEBI:29105"/>
    </cofactor>
</comment>
<dbReference type="InterPro" id="IPR011032">
    <property type="entry name" value="GroES-like_sf"/>
</dbReference>
<dbReference type="PANTHER" id="PTHR43401">
    <property type="entry name" value="L-THREONINE 3-DEHYDROGENASE"/>
    <property type="match status" value="1"/>
</dbReference>
<dbReference type="EC" id="1.1.1.103" evidence="7"/>
<dbReference type="AlphaFoldDB" id="A0A413RIL5"/>
<dbReference type="Gene3D" id="3.40.50.720">
    <property type="entry name" value="NAD(P)-binding Rossmann-like Domain"/>
    <property type="match status" value="1"/>
</dbReference>
<accession>A0A413RIL5</accession>
<dbReference type="Pfam" id="PF00107">
    <property type="entry name" value="ADH_zinc_N"/>
    <property type="match status" value="1"/>
</dbReference>
<dbReference type="GO" id="GO:0008270">
    <property type="term" value="F:zinc ion binding"/>
    <property type="evidence" value="ECO:0007669"/>
    <property type="project" value="InterPro"/>
</dbReference>
<dbReference type="InterPro" id="IPR020843">
    <property type="entry name" value="ER"/>
</dbReference>
<comment type="caution">
    <text evidence="7">The sequence shown here is derived from an EMBL/GenBank/DDBJ whole genome shotgun (WGS) entry which is preliminary data.</text>
</comment>
<comment type="similarity">
    <text evidence="5">Belongs to the zinc-containing alcohol dehydrogenase family.</text>
</comment>
<keyword evidence="3 5" id="KW-0862">Zinc</keyword>
<dbReference type="InterPro" id="IPR013154">
    <property type="entry name" value="ADH-like_N"/>
</dbReference>
<organism evidence="7 8">
    <name type="scientific">Cellulomonas rhizosphaerae</name>
    <dbReference type="NCBI Taxonomy" id="2293719"/>
    <lineage>
        <taxon>Bacteria</taxon>
        <taxon>Bacillati</taxon>
        <taxon>Actinomycetota</taxon>
        <taxon>Actinomycetes</taxon>
        <taxon>Micrococcales</taxon>
        <taxon>Cellulomonadaceae</taxon>
        <taxon>Cellulomonas</taxon>
    </lineage>
</organism>
<feature type="domain" description="Enoyl reductase (ER)" evidence="6">
    <location>
        <begin position="10"/>
        <end position="342"/>
    </location>
</feature>
<dbReference type="Proteomes" id="UP000283374">
    <property type="component" value="Unassembled WGS sequence"/>
</dbReference>